<dbReference type="InterPro" id="IPR001387">
    <property type="entry name" value="Cro/C1-type_HTH"/>
</dbReference>
<name>A0ABW7SV32_9ACTN</name>
<sequence length="435" mass="47507">MVEHDEITAARRALGRHLAHLRKHAGHTQHSLARLVQYGRSSVANTETGRQQPERPFWTRCDQVLGTGGTLTAEYDRITDLDHRRRRSAVPLSGTGLTNDTAAPWWEPEDTITARRSALSTTSDDDNRLAQLEDEVRHAIADNERCPPAALVARLRPLRGNVDHLMGTRQHPPQRARLYTAAAHLSGLLAALALDLRAFRVAHAYAAEAFDLAHAAQQPDTQAWARATQSLIAFYTGNHRDALAYAEDSLRHAGTGPHRIRLTINGQARALAHLGDRNGVDRAVDRTFELLAEHPSDGQVSTSLTLGPYCLTRAAANAATAYLALGHTTAVAGHLTTAIAAFDTAQLRGPQALSRLDMATAHLHAGEPDQAAELALQALALTAEHRFESVHQRTEQFLATAHPLRRHPRIQDVANLLAERTHPRTAPPASLRSPT</sequence>
<dbReference type="InterPro" id="IPR010982">
    <property type="entry name" value="Lambda_DNA-bd_dom_sf"/>
</dbReference>
<keyword evidence="2" id="KW-1185">Reference proteome</keyword>
<dbReference type="Proteomes" id="UP001611075">
    <property type="component" value="Unassembled WGS sequence"/>
</dbReference>
<dbReference type="Gene3D" id="1.25.40.10">
    <property type="entry name" value="Tetratricopeptide repeat domain"/>
    <property type="match status" value="1"/>
</dbReference>
<dbReference type="EMBL" id="JBIRPU010000038">
    <property type="protein sequence ID" value="MFI0796930.1"/>
    <property type="molecule type" value="Genomic_DNA"/>
</dbReference>
<reference evidence="1 2" key="1">
    <citation type="submission" date="2024-10" db="EMBL/GenBank/DDBJ databases">
        <title>The Natural Products Discovery Center: Release of the First 8490 Sequenced Strains for Exploring Actinobacteria Biosynthetic Diversity.</title>
        <authorList>
            <person name="Kalkreuter E."/>
            <person name="Kautsar S.A."/>
            <person name="Yang D."/>
            <person name="Bader C.D."/>
            <person name="Teijaro C.N."/>
            <person name="Fluegel L."/>
            <person name="Davis C.M."/>
            <person name="Simpson J.R."/>
            <person name="Lauterbach L."/>
            <person name="Steele A.D."/>
            <person name="Gui C."/>
            <person name="Meng S."/>
            <person name="Li G."/>
            <person name="Viehrig K."/>
            <person name="Ye F."/>
            <person name="Su P."/>
            <person name="Kiefer A.F."/>
            <person name="Nichols A."/>
            <person name="Cepeda A.J."/>
            <person name="Yan W."/>
            <person name="Fan B."/>
            <person name="Jiang Y."/>
            <person name="Adhikari A."/>
            <person name="Zheng C.-J."/>
            <person name="Schuster L."/>
            <person name="Cowan T.M."/>
            <person name="Smanski M.J."/>
            <person name="Chevrette M.G."/>
            <person name="De Carvalho L.P.S."/>
            <person name="Shen B."/>
        </authorList>
    </citation>
    <scope>NUCLEOTIDE SEQUENCE [LARGE SCALE GENOMIC DNA]</scope>
    <source>
        <strain evidence="1 2">NPDC021253</strain>
    </source>
</reference>
<dbReference type="SUPFAM" id="SSF48452">
    <property type="entry name" value="TPR-like"/>
    <property type="match status" value="1"/>
</dbReference>
<accession>A0ABW7SV32</accession>
<dbReference type="SUPFAM" id="SSF47413">
    <property type="entry name" value="lambda repressor-like DNA-binding domains"/>
    <property type="match status" value="1"/>
</dbReference>
<dbReference type="InterPro" id="IPR011990">
    <property type="entry name" value="TPR-like_helical_dom_sf"/>
</dbReference>
<gene>
    <name evidence="1" type="ORF">ACH4OY_30240</name>
</gene>
<evidence type="ECO:0000313" key="1">
    <source>
        <dbReference type="EMBL" id="MFI0796930.1"/>
    </source>
</evidence>
<evidence type="ECO:0000313" key="2">
    <source>
        <dbReference type="Proteomes" id="UP001611075"/>
    </source>
</evidence>
<dbReference type="RefSeq" id="WP_387020348.1">
    <property type="nucleotide sequence ID" value="NZ_JBIRPU010000038.1"/>
</dbReference>
<organism evidence="1 2">
    <name type="scientific">Micromonospora rubida</name>
    <dbReference type="NCBI Taxonomy" id="2697657"/>
    <lineage>
        <taxon>Bacteria</taxon>
        <taxon>Bacillati</taxon>
        <taxon>Actinomycetota</taxon>
        <taxon>Actinomycetes</taxon>
        <taxon>Micromonosporales</taxon>
        <taxon>Micromonosporaceae</taxon>
        <taxon>Micromonospora</taxon>
    </lineage>
</organism>
<dbReference type="Pfam" id="PF13560">
    <property type="entry name" value="HTH_31"/>
    <property type="match status" value="1"/>
</dbReference>
<comment type="caution">
    <text evidence="1">The sequence shown here is derived from an EMBL/GenBank/DDBJ whole genome shotgun (WGS) entry which is preliminary data.</text>
</comment>
<dbReference type="Gene3D" id="1.10.260.40">
    <property type="entry name" value="lambda repressor-like DNA-binding domains"/>
    <property type="match status" value="1"/>
</dbReference>
<protein>
    <submittedName>
        <fullName evidence="1">Helix-turn-helix domain-containing protein</fullName>
    </submittedName>
</protein>
<dbReference type="CDD" id="cd00093">
    <property type="entry name" value="HTH_XRE"/>
    <property type="match status" value="1"/>
</dbReference>
<proteinExistence type="predicted"/>